<sequence length="196" mass="19830">MVVFVVDALQFATLFHPCGRAVDTPGHLVALADGGAESRREALRHLRGEVLHQGTPLTATPPAAVAVAALIGDPRLAGAANADLRAGLLSFLAAVAEAGRSYTDAELDDLAVSAGFEVDAALATVLESSGDYAEVYAGVPLANALFRRAVLGCREVVPVLLAAAAAALSDPASSVRAAAAHAVGACCVGARPTPRW</sequence>
<organism evidence="1 2">
    <name type="scientific">Dactylosporangium darangshiense</name>
    <dbReference type="NCBI Taxonomy" id="579108"/>
    <lineage>
        <taxon>Bacteria</taxon>
        <taxon>Bacillati</taxon>
        <taxon>Actinomycetota</taxon>
        <taxon>Actinomycetes</taxon>
        <taxon>Micromonosporales</taxon>
        <taxon>Micromonosporaceae</taxon>
        <taxon>Dactylosporangium</taxon>
    </lineage>
</organism>
<keyword evidence="2" id="KW-1185">Reference proteome</keyword>
<evidence type="ECO:0000313" key="2">
    <source>
        <dbReference type="Proteomes" id="UP001500620"/>
    </source>
</evidence>
<dbReference type="Proteomes" id="UP001500620">
    <property type="component" value="Unassembled WGS sequence"/>
</dbReference>
<dbReference type="EMBL" id="BAABAT010000011">
    <property type="protein sequence ID" value="GAA4251163.1"/>
    <property type="molecule type" value="Genomic_DNA"/>
</dbReference>
<name>A0ABP8DAC1_9ACTN</name>
<comment type="caution">
    <text evidence="1">The sequence shown here is derived from an EMBL/GenBank/DDBJ whole genome shotgun (WGS) entry which is preliminary data.</text>
</comment>
<reference evidence="2" key="1">
    <citation type="journal article" date="2019" name="Int. J. Syst. Evol. Microbiol.">
        <title>The Global Catalogue of Microorganisms (GCM) 10K type strain sequencing project: providing services to taxonomists for standard genome sequencing and annotation.</title>
        <authorList>
            <consortium name="The Broad Institute Genomics Platform"/>
            <consortium name="The Broad Institute Genome Sequencing Center for Infectious Disease"/>
            <person name="Wu L."/>
            <person name="Ma J."/>
        </authorList>
    </citation>
    <scope>NUCLEOTIDE SEQUENCE [LARGE SCALE GENOMIC DNA]</scope>
    <source>
        <strain evidence="2">JCM 17441</strain>
    </source>
</reference>
<accession>A0ABP8DAC1</accession>
<protein>
    <submittedName>
        <fullName evidence="1">Uncharacterized protein</fullName>
    </submittedName>
</protein>
<evidence type="ECO:0000313" key="1">
    <source>
        <dbReference type="EMBL" id="GAA4251163.1"/>
    </source>
</evidence>
<proteinExistence type="predicted"/>
<gene>
    <name evidence="1" type="ORF">GCM10022255_042680</name>
</gene>